<sequence length="377" mass="42881">MDEMQEPLFTTVKLEYFVQADHPLRPLRLLVNQALKRPNGLFSTIYADSGRASIAPEKLLRALLLQVFYSVRSERMLMEQMCYNLLFRWFVGLAVEDAVWDHSVFSKNHDRLLEHEVIEAFFTEVMSLADKQGLLSREHFSVDGTLIQVWASHKSFRPKDGSEDPPAGGGRNVDTDWKGKRRSNEAHESSTDSHARLFRKSKGTPSILCYQGHILMENRSGLVVGAVVSHADGFGERASALRLLDCVPGRHTKTLGADKGYEMREFVRDCRVRKVTPHVARNDAHQGGSAIDGRTSRHVGYGISQVIRKRIEEHFGWGKTVGRIRQTVYRGIKRVDQHFKLTMLASNPTRIARKWLSGKKELICRCFCANCVRCRMA</sequence>
<protein>
    <submittedName>
        <fullName evidence="9">Transposase</fullName>
    </submittedName>
</protein>
<dbReference type="NCBIfam" id="NF033581">
    <property type="entry name" value="transpos_IS5_4"/>
    <property type="match status" value="1"/>
</dbReference>
<gene>
    <name evidence="9" type="ORF">PHO31112_05418</name>
</gene>
<comment type="function">
    <text evidence="1">Involved in the transposition of the insertion sequence IS5.</text>
</comment>
<dbReference type="GO" id="GO:0003677">
    <property type="term" value="F:DNA binding"/>
    <property type="evidence" value="ECO:0007669"/>
    <property type="project" value="UniProtKB-KW"/>
</dbReference>
<dbReference type="EMBL" id="CABPSM010000044">
    <property type="protein sequence ID" value="VVE59073.1"/>
    <property type="molecule type" value="Genomic_DNA"/>
</dbReference>
<reference evidence="9 10" key="1">
    <citation type="submission" date="2019-08" db="EMBL/GenBank/DDBJ databases">
        <authorList>
            <person name="Peeters C."/>
        </authorList>
    </citation>
    <scope>NUCLEOTIDE SEQUENCE [LARGE SCALE GENOMIC DNA]</scope>
    <source>
        <strain evidence="9 10">LMG 31112</strain>
    </source>
</reference>
<dbReference type="PANTHER" id="PTHR35604">
    <property type="entry name" value="TRANSPOSASE INSH FOR INSERTION SEQUENCE ELEMENT IS5A-RELATED"/>
    <property type="match status" value="1"/>
</dbReference>
<evidence type="ECO:0000313" key="9">
    <source>
        <dbReference type="EMBL" id="VVE59073.1"/>
    </source>
</evidence>
<evidence type="ECO:0000259" key="8">
    <source>
        <dbReference type="Pfam" id="PF05598"/>
    </source>
</evidence>
<keyword evidence="5" id="KW-0233">DNA recombination</keyword>
<feature type="compositionally biased region" description="Basic and acidic residues" evidence="6">
    <location>
        <begin position="173"/>
        <end position="195"/>
    </location>
</feature>
<dbReference type="AlphaFoldDB" id="A0A5E4ZFW6"/>
<dbReference type="InterPro" id="IPR047959">
    <property type="entry name" value="Transpos_IS5"/>
</dbReference>
<evidence type="ECO:0000256" key="1">
    <source>
        <dbReference type="ARBA" id="ARBA00003544"/>
    </source>
</evidence>
<name>A0A5E4ZFW6_9BURK</name>
<evidence type="ECO:0000256" key="2">
    <source>
        <dbReference type="ARBA" id="ARBA00010075"/>
    </source>
</evidence>
<feature type="domain" description="Transposase IS4-like" evidence="7">
    <location>
        <begin position="199"/>
        <end position="347"/>
    </location>
</feature>
<keyword evidence="4" id="KW-0238">DNA-binding</keyword>
<comment type="similarity">
    <text evidence="2">Belongs to the transposase 11 family.</text>
</comment>
<dbReference type="RefSeq" id="WP_246178593.1">
    <property type="nucleotide sequence ID" value="NZ_CABPSM010000044.1"/>
</dbReference>
<evidence type="ECO:0000256" key="3">
    <source>
        <dbReference type="ARBA" id="ARBA00022578"/>
    </source>
</evidence>
<feature type="region of interest" description="Disordered" evidence="6">
    <location>
        <begin position="156"/>
        <end position="197"/>
    </location>
</feature>
<dbReference type="Proteomes" id="UP000343317">
    <property type="component" value="Unassembled WGS sequence"/>
</dbReference>
<evidence type="ECO:0000256" key="4">
    <source>
        <dbReference type="ARBA" id="ARBA00023125"/>
    </source>
</evidence>
<evidence type="ECO:0000259" key="7">
    <source>
        <dbReference type="Pfam" id="PF01609"/>
    </source>
</evidence>
<evidence type="ECO:0000256" key="5">
    <source>
        <dbReference type="ARBA" id="ARBA00023172"/>
    </source>
</evidence>
<keyword evidence="3" id="KW-0815">Transposition</keyword>
<accession>A0A5E4ZFW6</accession>
<evidence type="ECO:0000313" key="10">
    <source>
        <dbReference type="Proteomes" id="UP000343317"/>
    </source>
</evidence>
<dbReference type="GO" id="GO:0006313">
    <property type="term" value="P:DNA transposition"/>
    <property type="evidence" value="ECO:0007669"/>
    <property type="project" value="InterPro"/>
</dbReference>
<dbReference type="InterPro" id="IPR002559">
    <property type="entry name" value="Transposase_11"/>
</dbReference>
<dbReference type="GO" id="GO:0004803">
    <property type="term" value="F:transposase activity"/>
    <property type="evidence" value="ECO:0007669"/>
    <property type="project" value="InterPro"/>
</dbReference>
<proteinExistence type="inferred from homology"/>
<evidence type="ECO:0000256" key="6">
    <source>
        <dbReference type="SAM" id="MobiDB-lite"/>
    </source>
</evidence>
<dbReference type="PANTHER" id="PTHR35604:SF2">
    <property type="entry name" value="TRANSPOSASE INSH FOR INSERTION SEQUENCE ELEMENT IS5A-RELATED"/>
    <property type="match status" value="1"/>
</dbReference>
<dbReference type="Pfam" id="PF01609">
    <property type="entry name" value="DDE_Tnp_1"/>
    <property type="match status" value="1"/>
</dbReference>
<keyword evidence="10" id="KW-1185">Reference proteome</keyword>
<dbReference type="Pfam" id="PF05598">
    <property type="entry name" value="DUF772"/>
    <property type="match status" value="1"/>
</dbReference>
<feature type="domain" description="Transposase InsH N-terminal" evidence="8">
    <location>
        <begin position="13"/>
        <end position="111"/>
    </location>
</feature>
<organism evidence="9 10">
    <name type="scientific">Pandoraea horticolens</name>
    <dbReference type="NCBI Taxonomy" id="2508298"/>
    <lineage>
        <taxon>Bacteria</taxon>
        <taxon>Pseudomonadati</taxon>
        <taxon>Pseudomonadota</taxon>
        <taxon>Betaproteobacteria</taxon>
        <taxon>Burkholderiales</taxon>
        <taxon>Burkholderiaceae</taxon>
        <taxon>Pandoraea</taxon>
    </lineage>
</organism>
<dbReference type="InterPro" id="IPR008490">
    <property type="entry name" value="Transposase_InsH_N"/>
</dbReference>